<sequence length="190" mass="19797">MLRAVGGEIGMYKTGARPLGAALRALAAGAAAVVVLLAGSGESLGRDTAARGGDAAGRGGDAAAQGRGTAAQGRDTDARTHALRHSDIPWSGSHSPFESQVKLGDGRRVALYCLRDERLYAQDRGPRERGWSEPAVVYRAGSGACRGVTLRARAATVAAVARFGTRRVAFERDGDTLKWTMSGGFSRDQA</sequence>
<accession>A0A0W7WTD2</accession>
<dbReference type="AlphaFoldDB" id="A0A0W7WTD2"/>
<dbReference type="STRING" id="1765722.AT728_00600"/>
<organism evidence="2 3">
    <name type="scientific">Streptomyces silvensis</name>
    <dbReference type="NCBI Taxonomy" id="1765722"/>
    <lineage>
        <taxon>Bacteria</taxon>
        <taxon>Bacillati</taxon>
        <taxon>Actinomycetota</taxon>
        <taxon>Actinomycetes</taxon>
        <taxon>Kitasatosporales</taxon>
        <taxon>Streptomycetaceae</taxon>
        <taxon>Streptomyces</taxon>
    </lineage>
</organism>
<evidence type="ECO:0000256" key="1">
    <source>
        <dbReference type="SAM" id="MobiDB-lite"/>
    </source>
</evidence>
<dbReference type="Proteomes" id="UP000054804">
    <property type="component" value="Unassembled WGS sequence"/>
</dbReference>
<keyword evidence="3" id="KW-1185">Reference proteome</keyword>
<evidence type="ECO:0000313" key="2">
    <source>
        <dbReference type="EMBL" id="KUF13808.1"/>
    </source>
</evidence>
<proteinExistence type="predicted"/>
<gene>
    <name evidence="2" type="ORF">AT728_00600</name>
</gene>
<feature type="region of interest" description="Disordered" evidence="1">
    <location>
        <begin position="47"/>
        <end position="77"/>
    </location>
</feature>
<dbReference type="EMBL" id="LOCL01000062">
    <property type="protein sequence ID" value="KUF13808.1"/>
    <property type="molecule type" value="Genomic_DNA"/>
</dbReference>
<reference evidence="2 3" key="1">
    <citation type="submission" date="2015-12" db="EMBL/GenBank/DDBJ databases">
        <title>Draft genome sequence of Streptomyces silvensis ATCC 53525, a producer of novel hormone antagonists.</title>
        <authorList>
            <person name="Johnston C.W."/>
            <person name="Li Y."/>
            <person name="Magarvey N.A."/>
        </authorList>
    </citation>
    <scope>NUCLEOTIDE SEQUENCE [LARGE SCALE GENOMIC DNA]</scope>
    <source>
        <strain evidence="2 3">ATCC 53525</strain>
    </source>
</reference>
<name>A0A0W7WTD2_9ACTN</name>
<protein>
    <submittedName>
        <fullName evidence="2">Uncharacterized protein</fullName>
    </submittedName>
</protein>
<evidence type="ECO:0000313" key="3">
    <source>
        <dbReference type="Proteomes" id="UP000054804"/>
    </source>
</evidence>
<feature type="compositionally biased region" description="Low complexity" evidence="1">
    <location>
        <begin position="61"/>
        <end position="73"/>
    </location>
</feature>
<comment type="caution">
    <text evidence="2">The sequence shown here is derived from an EMBL/GenBank/DDBJ whole genome shotgun (WGS) entry which is preliminary data.</text>
</comment>